<feature type="region of interest" description="Disordered" evidence="4">
    <location>
        <begin position="505"/>
        <end position="569"/>
    </location>
</feature>
<dbReference type="Proteomes" id="UP001642540">
    <property type="component" value="Unassembled WGS sequence"/>
</dbReference>
<feature type="region of interest" description="Disordered" evidence="4">
    <location>
        <begin position="1378"/>
        <end position="1403"/>
    </location>
</feature>
<feature type="compositionally biased region" description="Low complexity" evidence="4">
    <location>
        <begin position="815"/>
        <end position="829"/>
    </location>
</feature>
<accession>A0ABP1R0E7</accession>
<feature type="domain" description="TOG" evidence="5">
    <location>
        <begin position="269"/>
        <end position="504"/>
    </location>
</feature>
<feature type="domain" description="TOG" evidence="5">
    <location>
        <begin position="581"/>
        <end position="816"/>
    </location>
</feature>
<comment type="caution">
    <text evidence="6">The sequence shown here is derived from an EMBL/GenBank/DDBJ whole genome shotgun (WGS) entry which is preliminary data.</text>
</comment>
<dbReference type="InterPro" id="IPR034085">
    <property type="entry name" value="TOG"/>
</dbReference>
<evidence type="ECO:0000313" key="6">
    <source>
        <dbReference type="EMBL" id="CAL8111536.1"/>
    </source>
</evidence>
<feature type="domain" description="TOG" evidence="5">
    <location>
        <begin position="1"/>
        <end position="228"/>
    </location>
</feature>
<keyword evidence="7" id="KW-1185">Reference proteome</keyword>
<dbReference type="SMART" id="SM01349">
    <property type="entry name" value="TOG"/>
    <property type="match status" value="3"/>
</dbReference>
<dbReference type="InterPro" id="IPR011989">
    <property type="entry name" value="ARM-like"/>
</dbReference>
<protein>
    <recommendedName>
        <fullName evidence="5">TOG domain-containing protein</fullName>
    </recommendedName>
</protein>
<feature type="compositionally biased region" description="Polar residues" evidence="4">
    <location>
        <begin position="830"/>
        <end position="848"/>
    </location>
</feature>
<dbReference type="Pfam" id="PF12348">
    <property type="entry name" value="CLASP_N"/>
    <property type="match status" value="1"/>
</dbReference>
<keyword evidence="3" id="KW-0206">Cytoskeleton</keyword>
<dbReference type="Pfam" id="PF21041">
    <property type="entry name" value="XMAP215_CLASP_TOG"/>
    <property type="match status" value="2"/>
</dbReference>
<dbReference type="InterPro" id="IPR024395">
    <property type="entry name" value="CLASP_N_dom"/>
</dbReference>
<evidence type="ECO:0000256" key="3">
    <source>
        <dbReference type="ARBA" id="ARBA00023212"/>
    </source>
</evidence>
<sequence>MAEEEVDFSKLPLEERCTHKNWKARVSAYDELIKIFQKIYEDKHPDWSKYGHWIRKFPTDSNAAAQEKGLEVTLLYLQRAGCAGKIVAEVMSGVVSKCITASKVKTKELSAEIVMTCVEIERQEQVQEELSKGMEQKNPKVVAGCISFLTQIMRDFGSKVVNIKPLVKKIQTLCEDRDKTVREETKKLIIELYRWIGAALKPQLTALKPVMLQELDAEFEKLANEKPHPTRLLRSQQAKMEQIAQGGGEEVEEGEDVVDEVVPEIDPLDLVDPVDILSKLPKDFYEKCEAKKWQERKEAMEALEALVANPKLESGDYGDLVRTLKRLVAKDTNIVVVTLAGKCMAGIASGLKKKFSPYAPWCIGTILEKFKEKKSTVVAVMRAAIDASFEATNLDPIQEDVIAALQNKNPAVKTETCLFLSRAFAKTSYKTMTDKKLMKGYFTTLVANINESDPGVRDAAAEALGVALKHIGEKNMAPFISDLEQIKLQKVKEAAEKAVITAPKPAPEKKVVKPASAARSDTNVAGPPKKAGTAVKKPSTAPAAGEKRSTAVRGGKKTQAASPQKEEILAEPPVEIVGTPDARVDIGSLMNDYLMNEFNDKNWKVREEALDKVRVILHNKQHIAGNLGDLPQNIANRLMDSNKNLAVNAFLVCQNLAMALGPHCKTHIHTLLPNMLAGLSDSKVTVRAQVTACIDAWADNAGLQKVFCSEFVADALKTGNHHARTDLFYWIANRLPTMKTVSKDELIACLPCVYASIEARTPEVRRASIEVLVPIMVHLGYETMLRNTSKLKPASEKAVKAALDKARADLPVAPPKTAVGAGAKGAKTTSRSNLPKANKSGSDTNLSVEGSELKKPVRGLKPPTTRTSPNSKIPGEIPNGRNLSLNSPNSRADSMGSNQSLNSPKSASEEPIGSDFALNSPKSQRMLADETMMGPPQFRQNYAQQPQEKMHILPEKYRLDFETIDNMFRDEAPLTQLKLLDTNIDGIMKQKAPSLPTRRMVAPVAPTLTKDKSNKLPNRATQSIDMMISQVGHTDLRLSIEALTQLEPMISDQSIVQIMANRVDHMLSMASLQIHRLQATIESANAEKLTEVNRFYRCAVAFLTSLYKGDFLPQRATKETIKDLIQNLLQLIIDPSLEKLPDAAPIVRLINIMVVRIIEKSDPNQVTCALIRLLNETLTSSKQPRLLDLVMKCQWKLLKQFSVWEQWNYEWNVAAILTEFNLFMRNHPFSSFQGQDVTPLKTMKTILHALVVHLGGEVIAQHLSFMPEVQESEAGLYINKVIQREMGKKRQGQGNNPTSGTPSRGNNVGGGRSSADSASSNNVSGRPTKSENYNQVSNPNNNVNDFMNSLPDPSDAPTDEAWEQAYMQRVRMIMMRGGLSAPRGPSVTLSKNLNDGGGEESSI</sequence>
<dbReference type="InterPro" id="IPR016024">
    <property type="entry name" value="ARM-type_fold"/>
</dbReference>
<feature type="compositionally biased region" description="Polar residues" evidence="4">
    <location>
        <begin position="1292"/>
        <end position="1302"/>
    </location>
</feature>
<name>A0ABP1R0E7_9HEXA</name>
<proteinExistence type="predicted"/>
<dbReference type="EMBL" id="CAXLJM020000046">
    <property type="protein sequence ID" value="CAL8111536.1"/>
    <property type="molecule type" value="Genomic_DNA"/>
</dbReference>
<evidence type="ECO:0000256" key="4">
    <source>
        <dbReference type="SAM" id="MobiDB-lite"/>
    </source>
</evidence>
<evidence type="ECO:0000256" key="2">
    <source>
        <dbReference type="ARBA" id="ARBA00022490"/>
    </source>
</evidence>
<dbReference type="InterPro" id="IPR045110">
    <property type="entry name" value="XMAP215"/>
</dbReference>
<comment type="subcellular location">
    <subcellularLocation>
        <location evidence="1">Cytoplasm</location>
        <location evidence="1">Cytoskeleton</location>
    </subcellularLocation>
</comment>
<dbReference type="InterPro" id="IPR048491">
    <property type="entry name" value="XMAP215_CLASP_TOG"/>
</dbReference>
<dbReference type="Gene3D" id="1.25.10.10">
    <property type="entry name" value="Leucine-rich Repeat Variant"/>
    <property type="match status" value="3"/>
</dbReference>
<feature type="compositionally biased region" description="Low complexity" evidence="4">
    <location>
        <begin position="1313"/>
        <end position="1325"/>
    </location>
</feature>
<feature type="compositionally biased region" description="Low complexity" evidence="4">
    <location>
        <begin position="1332"/>
        <end position="1348"/>
    </location>
</feature>
<feature type="compositionally biased region" description="Polar residues" evidence="4">
    <location>
        <begin position="881"/>
        <end position="906"/>
    </location>
</feature>
<feature type="region of interest" description="Disordered" evidence="4">
    <location>
        <begin position="1287"/>
        <end position="1358"/>
    </location>
</feature>
<dbReference type="SUPFAM" id="SSF48371">
    <property type="entry name" value="ARM repeat"/>
    <property type="match status" value="2"/>
</dbReference>
<reference evidence="6 7" key="1">
    <citation type="submission" date="2024-08" db="EMBL/GenBank/DDBJ databases">
        <authorList>
            <person name="Cucini C."/>
            <person name="Frati F."/>
        </authorList>
    </citation>
    <scope>NUCLEOTIDE SEQUENCE [LARGE SCALE GENOMIC DNA]</scope>
</reference>
<evidence type="ECO:0000259" key="5">
    <source>
        <dbReference type="SMART" id="SM01349"/>
    </source>
</evidence>
<dbReference type="PANTHER" id="PTHR12609">
    <property type="entry name" value="MICROTUBULE ASSOCIATED PROTEIN XMAP215"/>
    <property type="match status" value="1"/>
</dbReference>
<evidence type="ECO:0000256" key="1">
    <source>
        <dbReference type="ARBA" id="ARBA00004245"/>
    </source>
</evidence>
<organism evidence="6 7">
    <name type="scientific">Orchesella dallaii</name>
    <dbReference type="NCBI Taxonomy" id="48710"/>
    <lineage>
        <taxon>Eukaryota</taxon>
        <taxon>Metazoa</taxon>
        <taxon>Ecdysozoa</taxon>
        <taxon>Arthropoda</taxon>
        <taxon>Hexapoda</taxon>
        <taxon>Collembola</taxon>
        <taxon>Entomobryomorpha</taxon>
        <taxon>Entomobryoidea</taxon>
        <taxon>Orchesellidae</taxon>
        <taxon>Orchesellinae</taxon>
        <taxon>Orchesella</taxon>
    </lineage>
</organism>
<gene>
    <name evidence="6" type="ORF">ODALV1_LOCUS15128</name>
</gene>
<keyword evidence="2" id="KW-0963">Cytoplasm</keyword>
<evidence type="ECO:0000313" key="7">
    <source>
        <dbReference type="Proteomes" id="UP001642540"/>
    </source>
</evidence>
<feature type="region of interest" description="Disordered" evidence="4">
    <location>
        <begin position="813"/>
        <end position="919"/>
    </location>
</feature>